<feature type="region of interest" description="Disordered" evidence="1">
    <location>
        <begin position="74"/>
        <end position="99"/>
    </location>
</feature>
<feature type="compositionally biased region" description="Basic residues" evidence="1">
    <location>
        <begin position="90"/>
        <end position="99"/>
    </location>
</feature>
<dbReference type="AlphaFoldDB" id="A0A9Q3BNG5"/>
<dbReference type="EMBL" id="AVOT02001813">
    <property type="protein sequence ID" value="MBW0468260.1"/>
    <property type="molecule type" value="Genomic_DNA"/>
</dbReference>
<organism evidence="2 3">
    <name type="scientific">Austropuccinia psidii MF-1</name>
    <dbReference type="NCBI Taxonomy" id="1389203"/>
    <lineage>
        <taxon>Eukaryota</taxon>
        <taxon>Fungi</taxon>
        <taxon>Dikarya</taxon>
        <taxon>Basidiomycota</taxon>
        <taxon>Pucciniomycotina</taxon>
        <taxon>Pucciniomycetes</taxon>
        <taxon>Pucciniales</taxon>
        <taxon>Sphaerophragmiaceae</taxon>
        <taxon>Austropuccinia</taxon>
    </lineage>
</organism>
<gene>
    <name evidence="2" type="ORF">O181_007975</name>
</gene>
<comment type="caution">
    <text evidence="2">The sequence shown here is derived from an EMBL/GenBank/DDBJ whole genome shotgun (WGS) entry which is preliminary data.</text>
</comment>
<keyword evidence="3" id="KW-1185">Reference proteome</keyword>
<accession>A0A9Q3BNG5</accession>
<protein>
    <submittedName>
        <fullName evidence="2">Uncharacterized protein</fullName>
    </submittedName>
</protein>
<evidence type="ECO:0000256" key="1">
    <source>
        <dbReference type="SAM" id="MobiDB-lite"/>
    </source>
</evidence>
<evidence type="ECO:0000313" key="3">
    <source>
        <dbReference type="Proteomes" id="UP000765509"/>
    </source>
</evidence>
<reference evidence="2" key="1">
    <citation type="submission" date="2021-03" db="EMBL/GenBank/DDBJ databases">
        <title>Draft genome sequence of rust myrtle Austropuccinia psidii MF-1, a brazilian biotype.</title>
        <authorList>
            <person name="Quecine M.C."/>
            <person name="Pachon D.M.R."/>
            <person name="Bonatelli M.L."/>
            <person name="Correr F.H."/>
            <person name="Franceschini L.M."/>
            <person name="Leite T.F."/>
            <person name="Margarido G.R.A."/>
            <person name="Almeida C.A."/>
            <person name="Ferrarezi J.A."/>
            <person name="Labate C.A."/>
        </authorList>
    </citation>
    <scope>NUCLEOTIDE SEQUENCE</scope>
    <source>
        <strain evidence="2">MF-1</strain>
    </source>
</reference>
<name>A0A9Q3BNG5_9BASI</name>
<evidence type="ECO:0000313" key="2">
    <source>
        <dbReference type="EMBL" id="MBW0468260.1"/>
    </source>
</evidence>
<dbReference type="Proteomes" id="UP000765509">
    <property type="component" value="Unassembled WGS sequence"/>
</dbReference>
<sequence length="99" mass="11279">MTPVQHIDPLPFVTDTLTKSNMHVPDSDTQIFSSSDSILLHQKEPRKGALVFNKPDDESLEYYNKGNEDYIVAKDNGPYMNDVTPPKRTQPSKKIRSMQ</sequence>
<proteinExistence type="predicted"/>